<gene>
    <name evidence="2" type="ORF">G3A56_02490</name>
</gene>
<dbReference type="AlphaFoldDB" id="A0A7L5BDP6"/>
<evidence type="ECO:0000313" key="3">
    <source>
        <dbReference type="Proteomes" id="UP000464865"/>
    </source>
</evidence>
<protein>
    <recommendedName>
        <fullName evidence="4">Helix-turn-helix domain-containing protein</fullName>
    </recommendedName>
</protein>
<proteinExistence type="predicted"/>
<sequence>MTDQEARRDGLETPWKSQAFGIIASGGNDGEIISEFSARNSREKSTDVGNGRSTDVQRSVRMNQPKLTASRLDAILAGKPNDTGNPFRIIWTAEAIAARIGVSADFVRDTLAKVEGSPVKQIGGRYCAHEGDLLAFFRA</sequence>
<evidence type="ECO:0000256" key="1">
    <source>
        <dbReference type="SAM" id="MobiDB-lite"/>
    </source>
</evidence>
<reference evidence="2 3" key="1">
    <citation type="submission" date="2020-02" db="EMBL/GenBank/DDBJ databases">
        <title>Plant-Promoting Endophytic Bacterium Rhizobium oryzihabitans sp. nov., Isolated from the Root of Rice.</title>
        <authorList>
            <person name="zhao J."/>
            <person name="Zhang G."/>
        </authorList>
    </citation>
    <scope>NUCLEOTIDE SEQUENCE [LARGE SCALE GENOMIC DNA]</scope>
    <source>
        <strain evidence="2 3">M15</strain>
    </source>
</reference>
<keyword evidence="3" id="KW-1185">Reference proteome</keyword>
<feature type="compositionally biased region" description="Polar residues" evidence="1">
    <location>
        <begin position="47"/>
        <end position="59"/>
    </location>
</feature>
<dbReference type="RefSeq" id="WP_164056147.1">
    <property type="nucleotide sequence ID" value="NZ_CP048632.1"/>
</dbReference>
<dbReference type="KEGG" id="roy:G3A56_02490"/>
<name>A0A7L5BDP6_9HYPH</name>
<evidence type="ECO:0000313" key="2">
    <source>
        <dbReference type="EMBL" id="QIB37000.1"/>
    </source>
</evidence>
<organism evidence="2 3">
    <name type="scientific">Rhizobium oryzihabitans</name>
    <dbReference type="NCBI Taxonomy" id="2267833"/>
    <lineage>
        <taxon>Bacteria</taxon>
        <taxon>Pseudomonadati</taxon>
        <taxon>Pseudomonadota</taxon>
        <taxon>Alphaproteobacteria</taxon>
        <taxon>Hyphomicrobiales</taxon>
        <taxon>Rhizobiaceae</taxon>
        <taxon>Rhizobium/Agrobacterium group</taxon>
        <taxon>Rhizobium</taxon>
    </lineage>
</organism>
<dbReference type="Proteomes" id="UP000464865">
    <property type="component" value="Chromosome M15-11"/>
</dbReference>
<accession>A0A7L5BDP6</accession>
<feature type="region of interest" description="Disordered" evidence="1">
    <location>
        <begin position="37"/>
        <end position="59"/>
    </location>
</feature>
<evidence type="ECO:0008006" key="4">
    <source>
        <dbReference type="Google" id="ProtNLM"/>
    </source>
</evidence>
<dbReference type="EMBL" id="CP048632">
    <property type="protein sequence ID" value="QIB37000.1"/>
    <property type="molecule type" value="Genomic_DNA"/>
</dbReference>